<evidence type="ECO:0000313" key="3">
    <source>
        <dbReference type="EMBL" id="KAF2870399.1"/>
    </source>
</evidence>
<dbReference type="PROSITE" id="PS51140">
    <property type="entry name" value="CUE"/>
    <property type="match status" value="1"/>
</dbReference>
<gene>
    <name evidence="3" type="ORF">BDV95DRAFT_595905</name>
</gene>
<sequence length="541" mass="57297">MADDLRILEQEYCPPVDPALVHAIYSDYAGTAQGIQLARDLLDGIKQAADDEQAADFDASGSSGPAAKSSPEKQGSEDVESNADSWATRTTLTDETNLSNGLSTLSVDGRSGSGSEGSQGSSDGGYFRDTDRLDTPTKELVLAETFPTLRPDLVAYTLKKCDNDFERATDELLNHVYFEDSRASPDELPVARGIDAFAEEFQIPQRGKKGKAKRKQRRSAHYSGSAVSASGSDVSSTASPNRWLDSGRDVEYIASRMNLSTATVASFYHKNGASRSGTILALIQKDVHMQGKAEPDASLVEPALDLITDFPSIDLEHAIALVRLTAPSAAHAQDLARTLTQHPTTPTALGGVKVIPQYTPVNLSTPTPEPHRLPALPPSAVPNTFASLSSARSAAFTQASDAYRKGKSNPLMKAAAGYYAQVGRDLHAHLAATNEADADALVASQSSATVLDLHGVSVLSATRIAKASTRAWWAGLGELRIPGGGRAGAALVYRIVTGLGRHSEGGRGKIGPAVVRALVREGWKVEVGTGELLVMGLARRK</sequence>
<dbReference type="Gene3D" id="3.30.1370.110">
    <property type="match status" value="1"/>
</dbReference>
<dbReference type="SUPFAM" id="SSF46934">
    <property type="entry name" value="UBA-like"/>
    <property type="match status" value="1"/>
</dbReference>
<dbReference type="PANTHER" id="PTHR46535:SF1">
    <property type="entry name" value="NEDD4-BINDING PROTEIN 2"/>
    <property type="match status" value="1"/>
</dbReference>
<dbReference type="GO" id="GO:0043130">
    <property type="term" value="F:ubiquitin binding"/>
    <property type="evidence" value="ECO:0007669"/>
    <property type="project" value="InterPro"/>
</dbReference>
<feature type="region of interest" description="Disordered" evidence="1">
    <location>
        <begin position="52"/>
        <end position="132"/>
    </location>
</feature>
<dbReference type="SUPFAM" id="SSF160443">
    <property type="entry name" value="SMR domain-like"/>
    <property type="match status" value="1"/>
</dbReference>
<proteinExistence type="predicted"/>
<dbReference type="GO" id="GO:0004519">
    <property type="term" value="F:endonuclease activity"/>
    <property type="evidence" value="ECO:0007669"/>
    <property type="project" value="TreeGrafter"/>
</dbReference>
<feature type="domain" description="CUE" evidence="2">
    <location>
        <begin position="134"/>
        <end position="180"/>
    </location>
</feature>
<comment type="caution">
    <text evidence="3">The sequence shown here is derived from an EMBL/GenBank/DDBJ whole genome shotgun (WGS) entry which is preliminary data.</text>
</comment>
<reference evidence="3 4" key="1">
    <citation type="submission" date="2020-01" db="EMBL/GenBank/DDBJ databases">
        <authorList>
            <consortium name="DOE Joint Genome Institute"/>
            <person name="Haridas S."/>
            <person name="Albert R."/>
            <person name="Binder M."/>
            <person name="Bloem J."/>
            <person name="Labutti K."/>
            <person name="Salamov A."/>
            <person name="Andreopoulos B."/>
            <person name="Baker S.E."/>
            <person name="Barry K."/>
            <person name="Bills G."/>
            <person name="Bluhm B.H."/>
            <person name="Cannon C."/>
            <person name="Castanera R."/>
            <person name="Culley D.E."/>
            <person name="Daum C."/>
            <person name="Ezra D."/>
            <person name="Gonzalez J.B."/>
            <person name="Henrissat B."/>
            <person name="Kuo A."/>
            <person name="Liang C."/>
            <person name="Lipzen A."/>
            <person name="Lutzoni F."/>
            <person name="Magnuson J."/>
            <person name="Mondo S."/>
            <person name="Nolan M."/>
            <person name="Ohm R."/>
            <person name="Pangilinan J."/>
            <person name="Park H.-J.H."/>
            <person name="Ramirez L."/>
            <person name="Alfaro M."/>
            <person name="Sun H."/>
            <person name="Tritt A."/>
            <person name="Yoshinaga Y."/>
            <person name="Zwiers L.-H.L."/>
            <person name="Turgeon B.G."/>
            <person name="Goodwin S.B."/>
            <person name="Spatafora J.W."/>
            <person name="Crous P.W."/>
            <person name="Grigoriev I.V."/>
        </authorList>
    </citation>
    <scope>NUCLEOTIDE SEQUENCE [LARGE SCALE GENOMIC DNA]</scope>
    <source>
        <strain evidence="3 4">CBS 611.86</strain>
    </source>
</reference>
<feature type="compositionally biased region" description="Low complexity" evidence="1">
    <location>
        <begin position="56"/>
        <end position="69"/>
    </location>
</feature>
<keyword evidence="4" id="KW-1185">Reference proteome</keyword>
<dbReference type="InterPro" id="IPR052772">
    <property type="entry name" value="Endo/PolyKinase_Domain-Protein"/>
</dbReference>
<dbReference type="InterPro" id="IPR009060">
    <property type="entry name" value="UBA-like_sf"/>
</dbReference>
<evidence type="ECO:0000259" key="2">
    <source>
        <dbReference type="PROSITE" id="PS51140"/>
    </source>
</evidence>
<name>A0A7C8M703_9PLEO</name>
<evidence type="ECO:0000256" key="1">
    <source>
        <dbReference type="SAM" id="MobiDB-lite"/>
    </source>
</evidence>
<dbReference type="InterPro" id="IPR036063">
    <property type="entry name" value="Smr_dom_sf"/>
</dbReference>
<accession>A0A7C8M703</accession>
<dbReference type="EMBL" id="JAADJZ010000014">
    <property type="protein sequence ID" value="KAF2870399.1"/>
    <property type="molecule type" value="Genomic_DNA"/>
</dbReference>
<protein>
    <recommendedName>
        <fullName evidence="2">CUE domain-containing protein</fullName>
    </recommendedName>
</protein>
<feature type="region of interest" description="Disordered" evidence="1">
    <location>
        <begin position="205"/>
        <end position="241"/>
    </location>
</feature>
<dbReference type="Pfam" id="PF26286">
    <property type="entry name" value="UBA_10"/>
    <property type="match status" value="1"/>
</dbReference>
<feature type="compositionally biased region" description="Low complexity" evidence="1">
    <location>
        <begin position="221"/>
        <end position="239"/>
    </location>
</feature>
<feature type="compositionally biased region" description="Basic residues" evidence="1">
    <location>
        <begin position="206"/>
        <end position="220"/>
    </location>
</feature>
<organism evidence="3 4">
    <name type="scientific">Massariosphaeria phaeospora</name>
    <dbReference type="NCBI Taxonomy" id="100035"/>
    <lineage>
        <taxon>Eukaryota</taxon>
        <taxon>Fungi</taxon>
        <taxon>Dikarya</taxon>
        <taxon>Ascomycota</taxon>
        <taxon>Pezizomycotina</taxon>
        <taxon>Dothideomycetes</taxon>
        <taxon>Pleosporomycetidae</taxon>
        <taxon>Pleosporales</taxon>
        <taxon>Pleosporales incertae sedis</taxon>
        <taxon>Massariosphaeria</taxon>
    </lineage>
</organism>
<dbReference type="PANTHER" id="PTHR46535">
    <property type="entry name" value="NEDD4-BINDING PROTEIN 2"/>
    <property type="match status" value="1"/>
</dbReference>
<dbReference type="OrthoDB" id="443981at2759"/>
<dbReference type="InterPro" id="IPR003892">
    <property type="entry name" value="CUE"/>
</dbReference>
<dbReference type="GO" id="GO:0005634">
    <property type="term" value="C:nucleus"/>
    <property type="evidence" value="ECO:0007669"/>
    <property type="project" value="TreeGrafter"/>
</dbReference>
<dbReference type="CDD" id="cd14279">
    <property type="entry name" value="CUE"/>
    <property type="match status" value="1"/>
</dbReference>
<feature type="compositionally biased region" description="Polar residues" evidence="1">
    <location>
        <begin position="82"/>
        <end position="105"/>
    </location>
</feature>
<evidence type="ECO:0000313" key="4">
    <source>
        <dbReference type="Proteomes" id="UP000481861"/>
    </source>
</evidence>
<dbReference type="Proteomes" id="UP000481861">
    <property type="component" value="Unassembled WGS sequence"/>
</dbReference>
<dbReference type="AlphaFoldDB" id="A0A7C8M703"/>
<dbReference type="InterPro" id="IPR058864">
    <property type="entry name" value="UBA_10"/>
</dbReference>